<evidence type="ECO:0000313" key="5">
    <source>
        <dbReference type="Proteomes" id="UP000435649"/>
    </source>
</evidence>
<dbReference type="InterPro" id="IPR029026">
    <property type="entry name" value="tRNA_m1G_MTases_N"/>
</dbReference>
<comment type="caution">
    <text evidence="4">The sequence shown here is derived from an EMBL/GenBank/DDBJ whole genome shotgun (WGS) entry which is preliminary data.</text>
</comment>
<protein>
    <submittedName>
        <fullName evidence="4">TrmH family RNA methyltransferase</fullName>
    </submittedName>
</protein>
<keyword evidence="5" id="KW-1185">Reference proteome</keyword>
<dbReference type="Proteomes" id="UP000435649">
    <property type="component" value="Unassembled WGS sequence"/>
</dbReference>
<dbReference type="AlphaFoldDB" id="A0A844G7U9"/>
<dbReference type="GO" id="GO:0008173">
    <property type="term" value="F:RNA methyltransferase activity"/>
    <property type="evidence" value="ECO:0007669"/>
    <property type="project" value="InterPro"/>
</dbReference>
<gene>
    <name evidence="4" type="ORF">FYJ85_18055</name>
</gene>
<evidence type="ECO:0000313" key="4">
    <source>
        <dbReference type="EMBL" id="MST98942.1"/>
    </source>
</evidence>
<evidence type="ECO:0000256" key="2">
    <source>
        <dbReference type="ARBA" id="ARBA00022679"/>
    </source>
</evidence>
<dbReference type="InterPro" id="IPR001537">
    <property type="entry name" value="SpoU_MeTrfase"/>
</dbReference>
<reference evidence="4 5" key="1">
    <citation type="submission" date="2019-08" db="EMBL/GenBank/DDBJ databases">
        <title>In-depth cultivation of the pig gut microbiome towards novel bacterial diversity and tailored functional studies.</title>
        <authorList>
            <person name="Wylensek D."/>
            <person name="Hitch T.C.A."/>
            <person name="Clavel T."/>
        </authorList>
    </citation>
    <scope>NUCLEOTIDE SEQUENCE [LARGE SCALE GENOMIC DNA]</scope>
    <source>
        <strain evidence="4 5">BBE-744-WT-12</strain>
    </source>
</reference>
<proteinExistence type="predicted"/>
<dbReference type="PANTHER" id="PTHR46429">
    <property type="entry name" value="23S RRNA (GUANOSINE-2'-O-)-METHYLTRANSFERASE RLMB"/>
    <property type="match status" value="1"/>
</dbReference>
<dbReference type="PANTHER" id="PTHR46429:SF1">
    <property type="entry name" value="23S RRNA (GUANOSINE-2'-O-)-METHYLTRANSFERASE RLMB"/>
    <property type="match status" value="1"/>
</dbReference>
<feature type="domain" description="tRNA/rRNA methyltransferase SpoU type" evidence="3">
    <location>
        <begin position="3"/>
        <end position="144"/>
    </location>
</feature>
<dbReference type="GO" id="GO:0032259">
    <property type="term" value="P:methylation"/>
    <property type="evidence" value="ECO:0007669"/>
    <property type="project" value="UniProtKB-KW"/>
</dbReference>
<dbReference type="InterPro" id="IPR004441">
    <property type="entry name" value="rRNA_MeTrfase_TrmH"/>
</dbReference>
<dbReference type="Gene3D" id="3.40.1280.10">
    <property type="match status" value="1"/>
</dbReference>
<dbReference type="EMBL" id="VUNS01000026">
    <property type="protein sequence ID" value="MST98942.1"/>
    <property type="molecule type" value="Genomic_DNA"/>
</dbReference>
<organism evidence="4 5">
    <name type="scientific">Victivallis lenta</name>
    <dbReference type="NCBI Taxonomy" id="2606640"/>
    <lineage>
        <taxon>Bacteria</taxon>
        <taxon>Pseudomonadati</taxon>
        <taxon>Lentisphaerota</taxon>
        <taxon>Lentisphaeria</taxon>
        <taxon>Victivallales</taxon>
        <taxon>Victivallaceae</taxon>
        <taxon>Victivallis</taxon>
    </lineage>
</organism>
<sequence>MKICLILDRLRSAHNTGNIFRIAEALGAEIIACGYTPAPPHPKLAKTAMGADRMVRCRTMPDAAGAVRLLRTEGYAMILAAEPGPESVFAWNMQYEFPLGLVFGNEALGVSPEALAEVDGLVGLPMLGEKASINVGNAAAAILYAVAATAQYGVKL</sequence>
<name>A0A844G7U9_9BACT</name>
<keyword evidence="1 4" id="KW-0489">Methyltransferase</keyword>
<dbReference type="SUPFAM" id="SSF75217">
    <property type="entry name" value="alpha/beta knot"/>
    <property type="match status" value="1"/>
</dbReference>
<dbReference type="GO" id="GO:0005829">
    <property type="term" value="C:cytosol"/>
    <property type="evidence" value="ECO:0007669"/>
    <property type="project" value="TreeGrafter"/>
</dbReference>
<dbReference type="InterPro" id="IPR029028">
    <property type="entry name" value="Alpha/beta_knot_MTases"/>
</dbReference>
<accession>A0A844G7U9</accession>
<dbReference type="Pfam" id="PF00588">
    <property type="entry name" value="SpoU_methylase"/>
    <property type="match status" value="1"/>
</dbReference>
<keyword evidence="2 4" id="KW-0808">Transferase</keyword>
<dbReference type="RefSeq" id="WP_106052684.1">
    <property type="nucleotide sequence ID" value="NZ_CALXOB010000059.1"/>
</dbReference>
<evidence type="ECO:0000256" key="1">
    <source>
        <dbReference type="ARBA" id="ARBA00022603"/>
    </source>
</evidence>
<dbReference type="GO" id="GO:0003723">
    <property type="term" value="F:RNA binding"/>
    <property type="evidence" value="ECO:0007669"/>
    <property type="project" value="InterPro"/>
</dbReference>
<dbReference type="GO" id="GO:0006396">
    <property type="term" value="P:RNA processing"/>
    <property type="evidence" value="ECO:0007669"/>
    <property type="project" value="InterPro"/>
</dbReference>
<evidence type="ECO:0000259" key="3">
    <source>
        <dbReference type="Pfam" id="PF00588"/>
    </source>
</evidence>